<dbReference type="Gene3D" id="3.40.50.300">
    <property type="entry name" value="P-loop containing nucleotide triphosphate hydrolases"/>
    <property type="match status" value="1"/>
</dbReference>
<comment type="caution">
    <text evidence="10">The sequence shown here is derived from an EMBL/GenBank/DDBJ whole genome shotgun (WGS) entry which is preliminary data.</text>
</comment>
<accession>A0A523XV01</accession>
<proteinExistence type="predicted"/>
<dbReference type="FunFam" id="1.10.8.60:FF:000014">
    <property type="entry name" value="DNA-binding transcriptional regulator NtrC"/>
    <property type="match status" value="1"/>
</dbReference>
<dbReference type="InterPro" id="IPR001789">
    <property type="entry name" value="Sig_transdc_resp-reg_receiver"/>
</dbReference>
<dbReference type="InterPro" id="IPR058031">
    <property type="entry name" value="AAA_lid_NorR"/>
</dbReference>
<gene>
    <name evidence="10" type="ORF">E3J38_01080</name>
</gene>
<evidence type="ECO:0000256" key="4">
    <source>
        <dbReference type="ARBA" id="ARBA00023125"/>
    </source>
</evidence>
<dbReference type="EMBL" id="SOIP01000064">
    <property type="protein sequence ID" value="TET83085.1"/>
    <property type="molecule type" value="Genomic_DNA"/>
</dbReference>
<dbReference type="InterPro" id="IPR011006">
    <property type="entry name" value="CheY-like_superfamily"/>
</dbReference>
<dbReference type="SUPFAM" id="SSF46689">
    <property type="entry name" value="Homeodomain-like"/>
    <property type="match status" value="1"/>
</dbReference>
<dbReference type="SMART" id="SM00448">
    <property type="entry name" value="REC"/>
    <property type="match status" value="1"/>
</dbReference>
<dbReference type="PROSITE" id="PS50110">
    <property type="entry name" value="RESPONSE_REGULATORY"/>
    <property type="match status" value="1"/>
</dbReference>
<dbReference type="Gene3D" id="3.40.50.2300">
    <property type="match status" value="1"/>
</dbReference>
<dbReference type="InterPro" id="IPR009057">
    <property type="entry name" value="Homeodomain-like_sf"/>
</dbReference>
<dbReference type="Pfam" id="PF00072">
    <property type="entry name" value="Response_reg"/>
    <property type="match status" value="1"/>
</dbReference>
<dbReference type="GO" id="GO:0043565">
    <property type="term" value="F:sequence-specific DNA binding"/>
    <property type="evidence" value="ECO:0007669"/>
    <property type="project" value="InterPro"/>
</dbReference>
<evidence type="ECO:0000259" key="8">
    <source>
        <dbReference type="PROSITE" id="PS50045"/>
    </source>
</evidence>
<dbReference type="PANTHER" id="PTHR32071">
    <property type="entry name" value="TRANSCRIPTIONAL REGULATORY PROTEIN"/>
    <property type="match status" value="1"/>
</dbReference>
<keyword evidence="1" id="KW-0547">Nucleotide-binding</keyword>
<dbReference type="InterPro" id="IPR002197">
    <property type="entry name" value="HTH_Fis"/>
</dbReference>
<dbReference type="SUPFAM" id="SSF52540">
    <property type="entry name" value="P-loop containing nucleoside triphosphate hydrolases"/>
    <property type="match status" value="1"/>
</dbReference>
<keyword evidence="6" id="KW-0804">Transcription</keyword>
<evidence type="ECO:0000256" key="5">
    <source>
        <dbReference type="ARBA" id="ARBA00023159"/>
    </source>
</evidence>
<dbReference type="InterPro" id="IPR027417">
    <property type="entry name" value="P-loop_NTPase"/>
</dbReference>
<evidence type="ECO:0000313" key="11">
    <source>
        <dbReference type="Proteomes" id="UP000315534"/>
    </source>
</evidence>
<dbReference type="PROSITE" id="PS00675">
    <property type="entry name" value="SIGMA54_INTERACT_1"/>
    <property type="match status" value="1"/>
</dbReference>
<name>A0A523XV01_UNCT6</name>
<dbReference type="CDD" id="cd00009">
    <property type="entry name" value="AAA"/>
    <property type="match status" value="1"/>
</dbReference>
<sequence length="450" mass="49283">MTTAAEKERLLVVDDAKDTLEVLRRNLESQGYQVFTAPGVAEALKILEGTHINLVITDLKMPKVSGLDLVRHVRENLRNTEVMMITGYATVEGAVEAVKTGAEEYLPKPFTEEELFSAVRRALDKLHARMAGEKDARQARPGRHGLIGESEVMLKVLKAVEKAASTIATVLITGESGTGKELVARAIHYGSSRASAPFVPVNCGGIPEGLLESELFGHVKGAFTGATETRAGFFQTADGGTIFLDEISDTSPSMQVKLLRVLEDKEVCMVGSSKLRFADVRIVAATNKDLLGLVEKGVFREDLFYRLNVITIAMPPLRKRGDDILQLIKHFTGKFAAESGKPAPEFSDNALVVLRNYQWPGNVRELQNVIQRLVVMTEGDLIEVPDLPSLMRFSALRGSGLDRTLTEVEAEHIQNVLASVEGNKTRAAEILGIDRKTLREKLKAPKNSLD</sequence>
<evidence type="ECO:0000256" key="6">
    <source>
        <dbReference type="ARBA" id="ARBA00023163"/>
    </source>
</evidence>
<keyword evidence="4" id="KW-0238">DNA-binding</keyword>
<dbReference type="InterPro" id="IPR025662">
    <property type="entry name" value="Sigma_54_int_dom_ATP-bd_1"/>
</dbReference>
<feature type="modified residue" description="4-aspartylphosphate" evidence="7">
    <location>
        <position position="58"/>
    </location>
</feature>
<dbReference type="Pfam" id="PF25601">
    <property type="entry name" value="AAA_lid_14"/>
    <property type="match status" value="1"/>
</dbReference>
<feature type="domain" description="Sigma-54 factor interaction" evidence="8">
    <location>
        <begin position="146"/>
        <end position="375"/>
    </location>
</feature>
<dbReference type="GO" id="GO:0006355">
    <property type="term" value="P:regulation of DNA-templated transcription"/>
    <property type="evidence" value="ECO:0007669"/>
    <property type="project" value="InterPro"/>
</dbReference>
<evidence type="ECO:0000256" key="2">
    <source>
        <dbReference type="ARBA" id="ARBA00022840"/>
    </source>
</evidence>
<evidence type="ECO:0000256" key="1">
    <source>
        <dbReference type="ARBA" id="ARBA00022741"/>
    </source>
</evidence>
<dbReference type="InterPro" id="IPR025943">
    <property type="entry name" value="Sigma_54_int_dom_ATP-bd_2"/>
</dbReference>
<dbReference type="PROSITE" id="PS00688">
    <property type="entry name" value="SIGMA54_INTERACT_3"/>
    <property type="match status" value="1"/>
</dbReference>
<dbReference type="InterPro" id="IPR025944">
    <property type="entry name" value="Sigma_54_int_dom_CS"/>
</dbReference>
<keyword evidence="3" id="KW-0805">Transcription regulation</keyword>
<dbReference type="AlphaFoldDB" id="A0A523XV01"/>
<dbReference type="InterPro" id="IPR003593">
    <property type="entry name" value="AAA+_ATPase"/>
</dbReference>
<dbReference type="Gene3D" id="1.10.10.60">
    <property type="entry name" value="Homeodomain-like"/>
    <property type="match status" value="1"/>
</dbReference>
<dbReference type="Proteomes" id="UP000315534">
    <property type="component" value="Unassembled WGS sequence"/>
</dbReference>
<keyword evidence="7" id="KW-0597">Phosphoprotein</keyword>
<dbReference type="GO" id="GO:0005524">
    <property type="term" value="F:ATP binding"/>
    <property type="evidence" value="ECO:0007669"/>
    <property type="project" value="UniProtKB-KW"/>
</dbReference>
<dbReference type="PRINTS" id="PR01590">
    <property type="entry name" value="HTHFIS"/>
</dbReference>
<evidence type="ECO:0000256" key="3">
    <source>
        <dbReference type="ARBA" id="ARBA00023015"/>
    </source>
</evidence>
<protein>
    <submittedName>
        <fullName evidence="10">Sigma-54-dependent Fis family transcriptional regulator</fullName>
    </submittedName>
</protein>
<dbReference type="SMART" id="SM00382">
    <property type="entry name" value="AAA"/>
    <property type="match status" value="1"/>
</dbReference>
<dbReference type="FunFam" id="3.40.50.300:FF:000006">
    <property type="entry name" value="DNA-binding transcriptional regulator NtrC"/>
    <property type="match status" value="1"/>
</dbReference>
<dbReference type="Pfam" id="PF00158">
    <property type="entry name" value="Sigma54_activat"/>
    <property type="match status" value="1"/>
</dbReference>
<dbReference type="InterPro" id="IPR002078">
    <property type="entry name" value="Sigma_54_int"/>
</dbReference>
<dbReference type="Pfam" id="PF02954">
    <property type="entry name" value="HTH_8"/>
    <property type="match status" value="1"/>
</dbReference>
<dbReference type="Gene3D" id="1.10.8.60">
    <property type="match status" value="1"/>
</dbReference>
<evidence type="ECO:0000313" key="10">
    <source>
        <dbReference type="EMBL" id="TET83085.1"/>
    </source>
</evidence>
<organism evidence="10 11">
    <name type="scientific">candidate division TA06 bacterium</name>
    <dbReference type="NCBI Taxonomy" id="2250710"/>
    <lineage>
        <taxon>Bacteria</taxon>
        <taxon>Bacteria division TA06</taxon>
    </lineage>
</organism>
<keyword evidence="5" id="KW-0010">Activator</keyword>
<evidence type="ECO:0000259" key="9">
    <source>
        <dbReference type="PROSITE" id="PS50110"/>
    </source>
</evidence>
<keyword evidence="2" id="KW-0067">ATP-binding</keyword>
<feature type="domain" description="Response regulatory" evidence="9">
    <location>
        <begin position="9"/>
        <end position="123"/>
    </location>
</feature>
<reference evidence="10 11" key="1">
    <citation type="submission" date="2019-03" db="EMBL/GenBank/DDBJ databases">
        <title>Metabolic potential of uncultured bacteria and archaea associated with petroleum seepage in deep-sea sediments.</title>
        <authorList>
            <person name="Dong X."/>
            <person name="Hubert C."/>
        </authorList>
    </citation>
    <scope>NUCLEOTIDE SEQUENCE [LARGE SCALE GENOMIC DNA]</scope>
    <source>
        <strain evidence="10">E29_bin36</strain>
    </source>
</reference>
<evidence type="ECO:0000256" key="7">
    <source>
        <dbReference type="PROSITE-ProRule" id="PRU00169"/>
    </source>
</evidence>
<dbReference type="PROSITE" id="PS50045">
    <property type="entry name" value="SIGMA54_INTERACT_4"/>
    <property type="match status" value="1"/>
</dbReference>
<dbReference type="SUPFAM" id="SSF52172">
    <property type="entry name" value="CheY-like"/>
    <property type="match status" value="1"/>
</dbReference>
<dbReference type="PROSITE" id="PS00676">
    <property type="entry name" value="SIGMA54_INTERACT_2"/>
    <property type="match status" value="1"/>
</dbReference>
<dbReference type="GO" id="GO:0000160">
    <property type="term" value="P:phosphorelay signal transduction system"/>
    <property type="evidence" value="ECO:0007669"/>
    <property type="project" value="InterPro"/>
</dbReference>